<dbReference type="SUPFAM" id="SSF56436">
    <property type="entry name" value="C-type lectin-like"/>
    <property type="match status" value="1"/>
</dbReference>
<accession>A0A8S3SPQ9</accession>
<dbReference type="Gene3D" id="3.10.100.10">
    <property type="entry name" value="Mannose-Binding Protein A, subunit A"/>
    <property type="match status" value="1"/>
</dbReference>
<protein>
    <recommendedName>
        <fullName evidence="3">C-type lectin domain-containing protein</fullName>
    </recommendedName>
</protein>
<reference evidence="1" key="1">
    <citation type="submission" date="2021-03" db="EMBL/GenBank/DDBJ databases">
        <authorList>
            <person name="Bekaert M."/>
        </authorList>
    </citation>
    <scope>NUCLEOTIDE SEQUENCE</scope>
</reference>
<dbReference type="AlphaFoldDB" id="A0A8S3SPQ9"/>
<dbReference type="InterPro" id="IPR016187">
    <property type="entry name" value="CTDL_fold"/>
</dbReference>
<proteinExistence type="predicted"/>
<dbReference type="EMBL" id="CAJPWZ010001649">
    <property type="protein sequence ID" value="CAG2220048.1"/>
    <property type="molecule type" value="Genomic_DNA"/>
</dbReference>
<evidence type="ECO:0008006" key="3">
    <source>
        <dbReference type="Google" id="ProtNLM"/>
    </source>
</evidence>
<evidence type="ECO:0000313" key="1">
    <source>
        <dbReference type="EMBL" id="CAG2220048.1"/>
    </source>
</evidence>
<comment type="caution">
    <text evidence="1">The sequence shown here is derived from an EMBL/GenBank/DDBJ whole genome shotgun (WGS) entry which is preliminary data.</text>
</comment>
<organism evidence="1 2">
    <name type="scientific">Mytilus edulis</name>
    <name type="common">Blue mussel</name>
    <dbReference type="NCBI Taxonomy" id="6550"/>
    <lineage>
        <taxon>Eukaryota</taxon>
        <taxon>Metazoa</taxon>
        <taxon>Spiralia</taxon>
        <taxon>Lophotrochozoa</taxon>
        <taxon>Mollusca</taxon>
        <taxon>Bivalvia</taxon>
        <taxon>Autobranchia</taxon>
        <taxon>Pteriomorphia</taxon>
        <taxon>Mytilida</taxon>
        <taxon>Mytiloidea</taxon>
        <taxon>Mytilidae</taxon>
        <taxon>Mytilinae</taxon>
        <taxon>Mytilus</taxon>
    </lineage>
</organism>
<name>A0A8S3SPQ9_MYTED</name>
<dbReference type="InterPro" id="IPR016186">
    <property type="entry name" value="C-type_lectin-like/link_sf"/>
</dbReference>
<keyword evidence="2" id="KW-1185">Reference proteome</keyword>
<dbReference type="CDD" id="cd00037">
    <property type="entry name" value="CLECT"/>
    <property type="match status" value="1"/>
</dbReference>
<dbReference type="Proteomes" id="UP000683360">
    <property type="component" value="Unassembled WGS sequence"/>
</dbReference>
<sequence length="157" mass="16408">MLTSPAHMSECTLMATGQTNGVNTKNTVSSTTLVTGSTMPPVTSTIAATICGCPPGFTRIPADSGNCYLACDSNSDWLGAVLACRGIGAYLWEPNTDEEVGAVAQAILNNSGDKFWTGATDQVNEDMPSFVLGSELTFTLTAEFLCNNDNIKETAAP</sequence>
<evidence type="ECO:0000313" key="2">
    <source>
        <dbReference type="Proteomes" id="UP000683360"/>
    </source>
</evidence>
<dbReference type="OrthoDB" id="6065764at2759"/>
<gene>
    <name evidence="1" type="ORF">MEDL_33589</name>
</gene>